<proteinExistence type="inferred from homology"/>
<dbReference type="PANTHER" id="PTHR30237">
    <property type="entry name" value="MURAMOYLTETRAPEPTIDE CARBOXYPEPTIDASE"/>
    <property type="match status" value="1"/>
</dbReference>
<dbReference type="GO" id="GO:0006508">
    <property type="term" value="P:proteolysis"/>
    <property type="evidence" value="ECO:0007669"/>
    <property type="project" value="UniProtKB-KW"/>
</dbReference>
<name>A0A1X7JR84_9SPHI</name>
<keyword evidence="3" id="KW-0645">Protease</keyword>
<dbReference type="STRING" id="561061.SAMN05660862_2078"/>
<dbReference type="OrthoDB" id="9807329at2"/>
<dbReference type="InterPro" id="IPR029062">
    <property type="entry name" value="Class_I_gatase-like"/>
</dbReference>
<sequence length="351" mass="38405">MDKRDFLKTLGFGVAAYATTASTRTLAAEVRMDSDPKIRRARALEKGDTIGLITPAGALTDEEPITQTKEVFQALGFKVKEGAHIRARYGNLAGTDEQRIADIHQMFADPEVQGIVCVRGGNGASRLLDRIDYNLIARNPKVLLGYSDVTALIMAFYAKTGLVSFHGAVGSSTWTNKLAKAFDEQFIQNKLQRYENPLDKGDSLIPYNDRITTIRPGIVEGRLMGGNMTLISGLCGSEFLPDFKGAILFLEEVDENIDRVDRMFCQLKNAGVLGQIKGFIFGNCTGCKPASGYGSLSFQDLFHDYIKPLGIPAYTGARIGHISNQFILPVGVRARMDADKGTIELLEQALL</sequence>
<organism evidence="9 10">
    <name type="scientific">Sphingobacterium psychroaquaticum</name>
    <dbReference type="NCBI Taxonomy" id="561061"/>
    <lineage>
        <taxon>Bacteria</taxon>
        <taxon>Pseudomonadati</taxon>
        <taxon>Bacteroidota</taxon>
        <taxon>Sphingobacteriia</taxon>
        <taxon>Sphingobacteriales</taxon>
        <taxon>Sphingobacteriaceae</taxon>
        <taxon>Sphingobacterium</taxon>
    </lineage>
</organism>
<dbReference type="Pfam" id="PF17676">
    <property type="entry name" value="Peptidase_S66C"/>
    <property type="match status" value="1"/>
</dbReference>
<dbReference type="Proteomes" id="UP000192980">
    <property type="component" value="Unassembled WGS sequence"/>
</dbReference>
<dbReference type="GO" id="GO:0008236">
    <property type="term" value="F:serine-type peptidase activity"/>
    <property type="evidence" value="ECO:0007669"/>
    <property type="project" value="UniProtKB-KW"/>
</dbReference>
<feature type="domain" description="LD-carboxypeptidase N-terminal" evidence="7">
    <location>
        <begin position="50"/>
        <end position="167"/>
    </location>
</feature>
<dbReference type="InterPro" id="IPR003507">
    <property type="entry name" value="S66_fam"/>
</dbReference>
<comment type="similarity">
    <text evidence="1">Belongs to the peptidase S66 family.</text>
</comment>
<evidence type="ECO:0000256" key="4">
    <source>
        <dbReference type="ARBA" id="ARBA00022801"/>
    </source>
</evidence>
<dbReference type="SUPFAM" id="SSF141986">
    <property type="entry name" value="LD-carboxypeptidase A C-terminal domain-like"/>
    <property type="match status" value="1"/>
</dbReference>
<dbReference type="Pfam" id="PF02016">
    <property type="entry name" value="Peptidase_S66"/>
    <property type="match status" value="1"/>
</dbReference>
<dbReference type="PIRSF" id="PIRSF028757">
    <property type="entry name" value="LD-carboxypeptidase"/>
    <property type="match status" value="1"/>
</dbReference>
<evidence type="ECO:0000313" key="9">
    <source>
        <dbReference type="EMBL" id="SMG30759.1"/>
    </source>
</evidence>
<protein>
    <submittedName>
        <fullName evidence="9">Muramoyltetrapeptide carboxypeptidase</fullName>
    </submittedName>
</protein>
<dbReference type="Gene3D" id="3.50.30.60">
    <property type="entry name" value="LD-carboxypeptidase A C-terminal domain-like"/>
    <property type="match status" value="1"/>
</dbReference>
<dbReference type="CDD" id="cd07025">
    <property type="entry name" value="Peptidase_S66"/>
    <property type="match status" value="1"/>
</dbReference>
<evidence type="ECO:0000313" key="10">
    <source>
        <dbReference type="Proteomes" id="UP000192980"/>
    </source>
</evidence>
<evidence type="ECO:0000256" key="6">
    <source>
        <dbReference type="PIRSR" id="PIRSR028757-1"/>
    </source>
</evidence>
<dbReference type="RefSeq" id="WP_085472814.1">
    <property type="nucleotide sequence ID" value="NZ_FXAU01000003.1"/>
</dbReference>
<evidence type="ECO:0000256" key="1">
    <source>
        <dbReference type="ARBA" id="ARBA00010233"/>
    </source>
</evidence>
<keyword evidence="10" id="KW-1185">Reference proteome</keyword>
<keyword evidence="4" id="KW-0378">Hydrolase</keyword>
<reference evidence="9 10" key="1">
    <citation type="submission" date="2017-04" db="EMBL/GenBank/DDBJ databases">
        <authorList>
            <person name="Afonso C.L."/>
            <person name="Miller P.J."/>
            <person name="Scott M.A."/>
            <person name="Spackman E."/>
            <person name="Goraichik I."/>
            <person name="Dimitrov K.M."/>
            <person name="Suarez D.L."/>
            <person name="Swayne D.E."/>
        </authorList>
    </citation>
    <scope>NUCLEOTIDE SEQUENCE [LARGE SCALE GENOMIC DNA]</scope>
    <source>
        <strain evidence="9 10">DSM 22418</strain>
    </source>
</reference>
<dbReference type="SUPFAM" id="SSF52317">
    <property type="entry name" value="Class I glutamine amidotransferase-like"/>
    <property type="match status" value="1"/>
</dbReference>
<dbReference type="GO" id="GO:0004180">
    <property type="term" value="F:carboxypeptidase activity"/>
    <property type="evidence" value="ECO:0007669"/>
    <property type="project" value="UniProtKB-KW"/>
</dbReference>
<dbReference type="EMBL" id="FXAU01000003">
    <property type="protein sequence ID" value="SMG30759.1"/>
    <property type="molecule type" value="Genomic_DNA"/>
</dbReference>
<accession>A0A1X7JR84</accession>
<keyword evidence="5" id="KW-0720">Serine protease</keyword>
<feature type="active site" description="Nucleophile" evidence="6">
    <location>
        <position position="147"/>
    </location>
</feature>
<dbReference type="InterPro" id="IPR027461">
    <property type="entry name" value="Carboxypeptidase_A_C_sf"/>
</dbReference>
<evidence type="ECO:0000256" key="5">
    <source>
        <dbReference type="ARBA" id="ARBA00022825"/>
    </source>
</evidence>
<evidence type="ECO:0000256" key="3">
    <source>
        <dbReference type="ARBA" id="ARBA00022670"/>
    </source>
</evidence>
<evidence type="ECO:0000259" key="8">
    <source>
        <dbReference type="Pfam" id="PF17676"/>
    </source>
</evidence>
<dbReference type="InterPro" id="IPR027478">
    <property type="entry name" value="LdcA_N"/>
</dbReference>
<dbReference type="InterPro" id="IPR040449">
    <property type="entry name" value="Peptidase_S66_N"/>
</dbReference>
<keyword evidence="2 9" id="KW-0121">Carboxypeptidase</keyword>
<feature type="active site" description="Charge relay system" evidence="6">
    <location>
        <position position="321"/>
    </location>
</feature>
<feature type="active site" description="Charge relay system" evidence="6">
    <location>
        <position position="251"/>
    </location>
</feature>
<gene>
    <name evidence="9" type="ORF">SAMN05660862_2078</name>
</gene>
<evidence type="ECO:0000256" key="2">
    <source>
        <dbReference type="ARBA" id="ARBA00022645"/>
    </source>
</evidence>
<dbReference type="PANTHER" id="PTHR30237:SF2">
    <property type="entry name" value="MUREIN TETRAPEPTIDE CARBOXYPEPTIDASE"/>
    <property type="match status" value="1"/>
</dbReference>
<feature type="domain" description="LD-carboxypeptidase C-terminal" evidence="8">
    <location>
        <begin position="220"/>
        <end position="336"/>
    </location>
</feature>
<evidence type="ECO:0000259" key="7">
    <source>
        <dbReference type="Pfam" id="PF02016"/>
    </source>
</evidence>
<dbReference type="AlphaFoldDB" id="A0A1X7JR84"/>
<dbReference type="InterPro" id="IPR040921">
    <property type="entry name" value="Peptidase_S66C"/>
</dbReference>
<dbReference type="Gene3D" id="3.40.50.10740">
    <property type="entry name" value="Class I glutamine amidotransferase-like"/>
    <property type="match status" value="1"/>
</dbReference>